<evidence type="ECO:0000256" key="4">
    <source>
        <dbReference type="ARBA" id="ARBA00022723"/>
    </source>
</evidence>
<dbReference type="InterPro" id="IPR001932">
    <property type="entry name" value="PPM-type_phosphatase-like_dom"/>
</dbReference>
<dbReference type="PROSITE" id="PS51746">
    <property type="entry name" value="PPM_2"/>
    <property type="match status" value="1"/>
</dbReference>
<dbReference type="RefSeq" id="XP_038776566.1">
    <property type="nucleotide sequence ID" value="XM_038920638.1"/>
</dbReference>
<evidence type="ECO:0000256" key="5">
    <source>
        <dbReference type="ARBA" id="ARBA00022801"/>
    </source>
</evidence>
<keyword evidence="5 9" id="KW-0378">Hydrolase</keyword>
<dbReference type="SUPFAM" id="SSF81606">
    <property type="entry name" value="PP2C-like"/>
    <property type="match status" value="1"/>
</dbReference>
<dbReference type="PROSITE" id="PS01032">
    <property type="entry name" value="PPM_1"/>
    <property type="match status" value="1"/>
</dbReference>
<keyword evidence="6" id="KW-0460">Magnesium</keyword>
<evidence type="ECO:0000256" key="2">
    <source>
        <dbReference type="ARBA" id="ARBA00006702"/>
    </source>
</evidence>
<dbReference type="GO" id="GO:0004722">
    <property type="term" value="F:protein serine/threonine phosphatase activity"/>
    <property type="evidence" value="ECO:0007669"/>
    <property type="project" value="UniProtKB-EC"/>
</dbReference>
<evidence type="ECO:0000313" key="12">
    <source>
        <dbReference type="EMBL" id="QPG73001.1"/>
    </source>
</evidence>
<dbReference type="Gene3D" id="3.60.40.10">
    <property type="entry name" value="PPM-type phosphatase domain"/>
    <property type="match status" value="1"/>
</dbReference>
<evidence type="ECO:0000256" key="10">
    <source>
        <dbReference type="SAM" id="MobiDB-lite"/>
    </source>
</evidence>
<dbReference type="KEGG" id="bnn:FOA43_000305"/>
<name>A0A875RVL5_EENNA</name>
<dbReference type="InterPro" id="IPR036457">
    <property type="entry name" value="PPM-type-like_dom_sf"/>
</dbReference>
<proteinExistence type="inferred from homology"/>
<evidence type="ECO:0000256" key="6">
    <source>
        <dbReference type="ARBA" id="ARBA00022842"/>
    </source>
</evidence>
<keyword evidence="4" id="KW-0479">Metal-binding</keyword>
<evidence type="ECO:0000256" key="9">
    <source>
        <dbReference type="RuleBase" id="RU003465"/>
    </source>
</evidence>
<keyword evidence="7 9" id="KW-0904">Protein phosphatase</keyword>
<evidence type="ECO:0000313" key="13">
    <source>
        <dbReference type="Proteomes" id="UP000662931"/>
    </source>
</evidence>
<feature type="domain" description="PPM-type phosphatase" evidence="11">
    <location>
        <begin position="96"/>
        <end position="399"/>
    </location>
</feature>
<dbReference type="SMART" id="SM00332">
    <property type="entry name" value="PP2Cc"/>
    <property type="match status" value="1"/>
</dbReference>
<evidence type="ECO:0000256" key="3">
    <source>
        <dbReference type="ARBA" id="ARBA00013081"/>
    </source>
</evidence>
<keyword evidence="13" id="KW-1185">Reference proteome</keyword>
<dbReference type="GO" id="GO:0046872">
    <property type="term" value="F:metal ion binding"/>
    <property type="evidence" value="ECO:0007669"/>
    <property type="project" value="UniProtKB-KW"/>
</dbReference>
<gene>
    <name evidence="12" type="ORF">FOA43_000305</name>
</gene>
<organism evidence="12 13">
    <name type="scientific">Eeniella nana</name>
    <name type="common">Yeast</name>
    <name type="synonym">Brettanomyces nanus</name>
    <dbReference type="NCBI Taxonomy" id="13502"/>
    <lineage>
        <taxon>Eukaryota</taxon>
        <taxon>Fungi</taxon>
        <taxon>Dikarya</taxon>
        <taxon>Ascomycota</taxon>
        <taxon>Saccharomycotina</taxon>
        <taxon>Pichiomycetes</taxon>
        <taxon>Pichiales</taxon>
        <taxon>Pichiaceae</taxon>
        <taxon>Brettanomyces</taxon>
    </lineage>
</organism>
<dbReference type="EC" id="3.1.3.16" evidence="3"/>
<evidence type="ECO:0000259" key="11">
    <source>
        <dbReference type="PROSITE" id="PS51746"/>
    </source>
</evidence>
<dbReference type="InterPro" id="IPR015655">
    <property type="entry name" value="PP2C"/>
</dbReference>
<comment type="similarity">
    <text evidence="2 9">Belongs to the PP2C family.</text>
</comment>
<dbReference type="PANTHER" id="PTHR13832">
    <property type="entry name" value="PROTEIN PHOSPHATASE 2C"/>
    <property type="match status" value="1"/>
</dbReference>
<dbReference type="Proteomes" id="UP000662931">
    <property type="component" value="Chromosome 1"/>
</dbReference>
<dbReference type="OrthoDB" id="10264738at2759"/>
<keyword evidence="8" id="KW-0464">Manganese</keyword>
<accession>A0A875RVL5</accession>
<dbReference type="GeneID" id="62193706"/>
<reference evidence="12" key="1">
    <citation type="submission" date="2020-10" db="EMBL/GenBank/DDBJ databases">
        <authorList>
            <person name="Roach M.J.R."/>
        </authorList>
    </citation>
    <scope>NUCLEOTIDE SEQUENCE</scope>
    <source>
        <strain evidence="12">CBS 1945</strain>
    </source>
</reference>
<sequence length="427" mass="48494">MGQLLSQPITEKNITFVQHDHISHSIGEMQGYRLSMEDAYCDINDTLPIKIRDPKLMKIVHELESKSISDSGVGVKSEGQRTTFKEPHEDLNDGHRHGKAERPQIPRHELNGNMLLKDHLHTDYVMKRVKFNIYGVFDGHGGSNTSRYMAERLPSVLTRGLKGEIQKLSDEQKWKLIRGEDVLELINFPKVMKDAYMRLDSMYYHAPNNDSGSTGVVALIFQGYFIVANAGDSRCVLSTSGAAKNMSLDHKPKHLGELMRIHNDGGYVAANRVNSILALSRAFGDYNFKMHNSKNHGKFALVRSKQKVKLTPPEEYQVTAEPDVFIRKITTQDEFLIVACDGVWDCYRPQDLVHVIRHELSLGKKLTDVNELVLDSCIGMANTVTGIGFDNMTLIIVALHQNYKDLNDWYTHMKNKILDEKFGQLER</sequence>
<dbReference type="InterPro" id="IPR000222">
    <property type="entry name" value="PP2C_BS"/>
</dbReference>
<feature type="compositionally biased region" description="Basic and acidic residues" evidence="10">
    <location>
        <begin position="83"/>
        <end position="101"/>
    </location>
</feature>
<protein>
    <recommendedName>
        <fullName evidence="3">protein-serine/threonine phosphatase</fullName>
        <ecNumber evidence="3">3.1.3.16</ecNumber>
    </recommendedName>
</protein>
<evidence type="ECO:0000256" key="1">
    <source>
        <dbReference type="ARBA" id="ARBA00001936"/>
    </source>
</evidence>
<dbReference type="Pfam" id="PF00481">
    <property type="entry name" value="PP2C"/>
    <property type="match status" value="1"/>
</dbReference>
<dbReference type="PANTHER" id="PTHR13832:SF803">
    <property type="entry name" value="PROTEIN PHOSPHATASE 1G"/>
    <property type="match status" value="1"/>
</dbReference>
<evidence type="ECO:0000256" key="7">
    <source>
        <dbReference type="ARBA" id="ARBA00022912"/>
    </source>
</evidence>
<comment type="cofactor">
    <cofactor evidence="1">
        <name>Mn(2+)</name>
        <dbReference type="ChEBI" id="CHEBI:29035"/>
    </cofactor>
</comment>
<dbReference type="CDD" id="cd00143">
    <property type="entry name" value="PP2Cc"/>
    <property type="match status" value="1"/>
</dbReference>
<dbReference type="AlphaFoldDB" id="A0A875RVL5"/>
<dbReference type="EMBL" id="CP064812">
    <property type="protein sequence ID" value="QPG73001.1"/>
    <property type="molecule type" value="Genomic_DNA"/>
</dbReference>
<feature type="region of interest" description="Disordered" evidence="10">
    <location>
        <begin position="69"/>
        <end position="101"/>
    </location>
</feature>
<evidence type="ECO:0000256" key="8">
    <source>
        <dbReference type="ARBA" id="ARBA00023211"/>
    </source>
</evidence>